<dbReference type="Gene3D" id="3.10.450.710">
    <property type="entry name" value="Tgt2/MlaC"/>
    <property type="match status" value="1"/>
</dbReference>
<dbReference type="Pfam" id="PF05494">
    <property type="entry name" value="MlaC"/>
    <property type="match status" value="1"/>
</dbReference>
<dbReference type="AlphaFoldDB" id="D0KYT9"/>
<dbReference type="KEGG" id="hna:Hneap_0763"/>
<name>D0KYT9_HALNC</name>
<accession>D0KYT9</accession>
<keyword evidence="2" id="KW-1185">Reference proteome</keyword>
<dbReference type="InterPro" id="IPR008869">
    <property type="entry name" value="MlaC/ttg2D"/>
</dbReference>
<dbReference type="eggNOG" id="COG2854">
    <property type="taxonomic scope" value="Bacteria"/>
</dbReference>
<dbReference type="OrthoDB" id="9787053at2"/>
<proteinExistence type="predicted"/>
<dbReference type="PANTHER" id="PTHR36573:SF1">
    <property type="entry name" value="INTERMEMBRANE PHOSPHOLIPID TRANSPORT SYSTEM BINDING PROTEIN MLAC"/>
    <property type="match status" value="1"/>
</dbReference>
<reference evidence="1 2" key="1">
    <citation type="submission" date="2009-10" db="EMBL/GenBank/DDBJ databases">
        <title>Complete sequence of Halothiobacillus neapolitanus c2.</title>
        <authorList>
            <consortium name="US DOE Joint Genome Institute"/>
            <person name="Lucas S."/>
            <person name="Copeland A."/>
            <person name="Lapidus A."/>
            <person name="Glavina del Rio T."/>
            <person name="Tice H."/>
            <person name="Bruce D."/>
            <person name="Goodwin L."/>
            <person name="Pitluck S."/>
            <person name="Davenport K."/>
            <person name="Brettin T."/>
            <person name="Detter J.C."/>
            <person name="Han C."/>
            <person name="Tapia R."/>
            <person name="Larimer F."/>
            <person name="Land M."/>
            <person name="Hauser L."/>
            <person name="Kyrpides N."/>
            <person name="Mikhailova N."/>
            <person name="Kerfeld C."/>
            <person name="Cannon G."/>
            <person name="Heinhort S."/>
        </authorList>
    </citation>
    <scope>NUCLEOTIDE SEQUENCE [LARGE SCALE GENOMIC DNA]</scope>
    <source>
        <strain evidence="2">ATCC 23641 / c2</strain>
    </source>
</reference>
<dbReference type="RefSeq" id="WP_012823648.1">
    <property type="nucleotide sequence ID" value="NC_013422.1"/>
</dbReference>
<dbReference type="STRING" id="555778.Hneap_0763"/>
<dbReference type="EMBL" id="CP001801">
    <property type="protein sequence ID" value="ACX95612.1"/>
    <property type="molecule type" value="Genomic_DNA"/>
</dbReference>
<evidence type="ECO:0000313" key="1">
    <source>
        <dbReference type="EMBL" id="ACX95612.1"/>
    </source>
</evidence>
<dbReference type="HOGENOM" id="CLU_094502_3_1_6"/>
<dbReference type="InterPro" id="IPR042245">
    <property type="entry name" value="Tgt2/MlaC_sf"/>
</dbReference>
<sequence>MNTMNWRRRLFLNAILLGGLGLSGLVPVSAFAGNLTNEAAMNLVQSTADQVIHEIAKNQAEVEKDPSVLLDIVDKTLLPEVDSERMSRLVLGRYWRTASASQKAAFTEQFKRLLVRTYAGPLSKLGNQTIKVTGTKPGADKDEIEVLSVVSGGDMGPVPVDYRLAAVDGNWKAYDVVIDGISLINNYRSSFAQVVQQKGLDSLISTLKTQNNG</sequence>
<evidence type="ECO:0000313" key="2">
    <source>
        <dbReference type="Proteomes" id="UP000009102"/>
    </source>
</evidence>
<dbReference type="Proteomes" id="UP000009102">
    <property type="component" value="Chromosome"/>
</dbReference>
<organism evidence="1 2">
    <name type="scientific">Halothiobacillus neapolitanus (strain ATCC 23641 / DSM 15147 / CIP 104769 / NCIMB 8539 / c2)</name>
    <name type="common">Thiobacillus neapolitanus</name>
    <dbReference type="NCBI Taxonomy" id="555778"/>
    <lineage>
        <taxon>Bacteria</taxon>
        <taxon>Pseudomonadati</taxon>
        <taxon>Pseudomonadota</taxon>
        <taxon>Gammaproteobacteria</taxon>
        <taxon>Chromatiales</taxon>
        <taxon>Halothiobacillaceae</taxon>
        <taxon>Halothiobacillus</taxon>
    </lineage>
</organism>
<dbReference type="PANTHER" id="PTHR36573">
    <property type="entry name" value="INTERMEMBRANE PHOSPHOLIPID TRANSPORT SYSTEM BINDING PROTEIN MLAC"/>
    <property type="match status" value="1"/>
</dbReference>
<gene>
    <name evidence="1" type="ordered locus">Hneap_0763</name>
</gene>
<protein>
    <submittedName>
        <fullName evidence="1">Toluene tolerance family protein</fullName>
    </submittedName>
</protein>
<dbReference type="PIRSF" id="PIRSF004649">
    <property type="entry name" value="MlaC"/>
    <property type="match status" value="1"/>
</dbReference>